<keyword evidence="3" id="KW-1185">Reference proteome</keyword>
<proteinExistence type="predicted"/>
<reference evidence="2" key="1">
    <citation type="journal article" date="2021" name="Nat. Commun.">
        <title>Genetic determinants of endophytism in the Arabidopsis root mycobiome.</title>
        <authorList>
            <person name="Mesny F."/>
            <person name="Miyauchi S."/>
            <person name="Thiergart T."/>
            <person name="Pickel B."/>
            <person name="Atanasova L."/>
            <person name="Karlsson M."/>
            <person name="Huettel B."/>
            <person name="Barry K.W."/>
            <person name="Haridas S."/>
            <person name="Chen C."/>
            <person name="Bauer D."/>
            <person name="Andreopoulos W."/>
            <person name="Pangilinan J."/>
            <person name="LaButti K."/>
            <person name="Riley R."/>
            <person name="Lipzen A."/>
            <person name="Clum A."/>
            <person name="Drula E."/>
            <person name="Henrissat B."/>
            <person name="Kohler A."/>
            <person name="Grigoriev I.V."/>
            <person name="Martin F.M."/>
            <person name="Hacquard S."/>
        </authorList>
    </citation>
    <scope>NUCLEOTIDE SEQUENCE</scope>
    <source>
        <strain evidence="2">MPI-CAGE-CH-0243</strain>
    </source>
</reference>
<dbReference type="Proteomes" id="UP000700596">
    <property type="component" value="Unassembled WGS sequence"/>
</dbReference>
<evidence type="ECO:0000256" key="1">
    <source>
        <dbReference type="SAM" id="Phobius"/>
    </source>
</evidence>
<accession>A0A9P9EJG9</accession>
<sequence>MKVPPTILARPSLSVTVVPLILIIPPGISVWPLIWNCPPESAVYVLPSSFMVSGALVMGRFDLIGNVEVPSALMVRPL</sequence>
<protein>
    <submittedName>
        <fullName evidence="2">Uncharacterized protein</fullName>
    </submittedName>
</protein>
<keyword evidence="1" id="KW-1133">Transmembrane helix</keyword>
<name>A0A9P9EJG9_9PLEO</name>
<keyword evidence="1" id="KW-0812">Transmembrane</keyword>
<dbReference type="EMBL" id="JAGMWT010000001">
    <property type="protein sequence ID" value="KAH7138607.1"/>
    <property type="molecule type" value="Genomic_DNA"/>
</dbReference>
<organism evidence="2 3">
    <name type="scientific">Dendryphion nanum</name>
    <dbReference type="NCBI Taxonomy" id="256645"/>
    <lineage>
        <taxon>Eukaryota</taxon>
        <taxon>Fungi</taxon>
        <taxon>Dikarya</taxon>
        <taxon>Ascomycota</taxon>
        <taxon>Pezizomycotina</taxon>
        <taxon>Dothideomycetes</taxon>
        <taxon>Pleosporomycetidae</taxon>
        <taxon>Pleosporales</taxon>
        <taxon>Torulaceae</taxon>
        <taxon>Dendryphion</taxon>
    </lineage>
</organism>
<gene>
    <name evidence="2" type="ORF">B0J11DRAFT_514858</name>
</gene>
<evidence type="ECO:0000313" key="2">
    <source>
        <dbReference type="EMBL" id="KAH7138607.1"/>
    </source>
</evidence>
<evidence type="ECO:0000313" key="3">
    <source>
        <dbReference type="Proteomes" id="UP000700596"/>
    </source>
</evidence>
<comment type="caution">
    <text evidence="2">The sequence shown here is derived from an EMBL/GenBank/DDBJ whole genome shotgun (WGS) entry which is preliminary data.</text>
</comment>
<feature type="transmembrane region" description="Helical" evidence="1">
    <location>
        <begin position="12"/>
        <end position="35"/>
    </location>
</feature>
<dbReference type="AlphaFoldDB" id="A0A9P9EJG9"/>
<keyword evidence="1" id="KW-0472">Membrane</keyword>